<dbReference type="SMART" id="SM00977">
    <property type="entry name" value="TilS_C"/>
    <property type="match status" value="1"/>
</dbReference>
<comment type="catalytic activity">
    <reaction evidence="7 8">
        <text>cytidine(34) in tRNA(Ile2) + L-lysine + ATP = lysidine(34) in tRNA(Ile2) + AMP + diphosphate + H(+)</text>
        <dbReference type="Rhea" id="RHEA:43744"/>
        <dbReference type="Rhea" id="RHEA-COMP:10625"/>
        <dbReference type="Rhea" id="RHEA-COMP:10670"/>
        <dbReference type="ChEBI" id="CHEBI:15378"/>
        <dbReference type="ChEBI" id="CHEBI:30616"/>
        <dbReference type="ChEBI" id="CHEBI:32551"/>
        <dbReference type="ChEBI" id="CHEBI:33019"/>
        <dbReference type="ChEBI" id="CHEBI:82748"/>
        <dbReference type="ChEBI" id="CHEBI:83665"/>
        <dbReference type="ChEBI" id="CHEBI:456215"/>
        <dbReference type="EC" id="6.3.4.19"/>
    </reaction>
</comment>
<keyword evidence="2 8" id="KW-0963">Cytoplasm</keyword>
<evidence type="ECO:0000256" key="4">
    <source>
        <dbReference type="ARBA" id="ARBA00022694"/>
    </source>
</evidence>
<dbReference type="InterPro" id="IPR012795">
    <property type="entry name" value="tRNA_Ile_lys_synt_N"/>
</dbReference>
<dbReference type="Pfam" id="PF11734">
    <property type="entry name" value="TilS_C"/>
    <property type="match status" value="1"/>
</dbReference>
<evidence type="ECO:0000256" key="5">
    <source>
        <dbReference type="ARBA" id="ARBA00022741"/>
    </source>
</evidence>
<evidence type="ECO:0000313" key="10">
    <source>
        <dbReference type="EMBL" id="GLX80943.1"/>
    </source>
</evidence>
<dbReference type="Proteomes" id="UP001157133">
    <property type="component" value="Unassembled WGS sequence"/>
</dbReference>
<dbReference type="InterPro" id="IPR014729">
    <property type="entry name" value="Rossmann-like_a/b/a_fold"/>
</dbReference>
<dbReference type="Pfam" id="PF09179">
    <property type="entry name" value="TilS"/>
    <property type="match status" value="1"/>
</dbReference>
<dbReference type="Pfam" id="PF01171">
    <property type="entry name" value="ATP_bind_3"/>
    <property type="match status" value="1"/>
</dbReference>
<dbReference type="CDD" id="cd01992">
    <property type="entry name" value="TilS_N"/>
    <property type="match status" value="1"/>
</dbReference>
<dbReference type="SUPFAM" id="SSF82829">
    <property type="entry name" value="MesJ substrate recognition domain-like"/>
    <property type="match status" value="1"/>
</dbReference>
<dbReference type="NCBIfam" id="TIGR02433">
    <property type="entry name" value="lysidine_TilS_C"/>
    <property type="match status" value="1"/>
</dbReference>
<dbReference type="EMBL" id="BSSU01000002">
    <property type="protein sequence ID" value="GLX80943.1"/>
    <property type="molecule type" value="Genomic_DNA"/>
</dbReference>
<name>A0ABQ6GYC3_9GAMM</name>
<dbReference type="Gene3D" id="1.20.59.20">
    <property type="match status" value="1"/>
</dbReference>
<dbReference type="RefSeq" id="WP_284206267.1">
    <property type="nucleotide sequence ID" value="NZ_BSSU01000002.1"/>
</dbReference>
<protein>
    <recommendedName>
        <fullName evidence="8">tRNA(Ile)-lysidine synthase</fullName>
        <ecNumber evidence="8">6.3.4.19</ecNumber>
    </recommendedName>
    <alternativeName>
        <fullName evidence="8">tRNA(Ile)-2-lysyl-cytidine synthase</fullName>
    </alternativeName>
    <alternativeName>
        <fullName evidence="8">tRNA(Ile)-lysidine synthetase</fullName>
    </alternativeName>
</protein>
<comment type="domain">
    <text evidence="8">The N-terminal region contains the highly conserved SGGXDS motif, predicted to be a P-loop motif involved in ATP binding.</text>
</comment>
<dbReference type="InterPro" id="IPR012796">
    <property type="entry name" value="Lysidine-tRNA-synth_C"/>
</dbReference>
<keyword evidence="6 8" id="KW-0067">ATP-binding</keyword>
<proteinExistence type="inferred from homology"/>
<dbReference type="Gene3D" id="3.40.50.620">
    <property type="entry name" value="HUPs"/>
    <property type="match status" value="1"/>
</dbReference>
<dbReference type="SUPFAM" id="SSF56037">
    <property type="entry name" value="PheT/TilS domain"/>
    <property type="match status" value="1"/>
</dbReference>
<keyword evidence="5 8" id="KW-0547">Nucleotide-binding</keyword>
<dbReference type="InterPro" id="IPR015262">
    <property type="entry name" value="tRNA_Ile_lys_synt_subst-bd"/>
</dbReference>
<feature type="binding site" evidence="8">
    <location>
        <begin position="25"/>
        <end position="30"/>
    </location>
    <ligand>
        <name>ATP</name>
        <dbReference type="ChEBI" id="CHEBI:30616"/>
    </ligand>
</feature>
<dbReference type="InterPro" id="IPR011063">
    <property type="entry name" value="TilS/TtcA_N"/>
</dbReference>
<gene>
    <name evidence="8 10" type="primary">tilS</name>
    <name evidence="10" type="ORF">theurythT_03950</name>
</gene>
<evidence type="ECO:0000256" key="1">
    <source>
        <dbReference type="ARBA" id="ARBA00004496"/>
    </source>
</evidence>
<dbReference type="InterPro" id="IPR012094">
    <property type="entry name" value="tRNA_Ile_lys_synt"/>
</dbReference>
<evidence type="ECO:0000256" key="8">
    <source>
        <dbReference type="HAMAP-Rule" id="MF_01161"/>
    </source>
</evidence>
<reference evidence="10 11" key="1">
    <citation type="submission" date="2023-03" db="EMBL/GenBank/DDBJ databases">
        <title>Draft genome sequence of Thalassotalea eurytherma JCM 18482T.</title>
        <authorList>
            <person name="Sawabe T."/>
        </authorList>
    </citation>
    <scope>NUCLEOTIDE SEQUENCE [LARGE SCALE GENOMIC DNA]</scope>
    <source>
        <strain evidence="10 11">JCM 18482</strain>
    </source>
</reference>
<keyword evidence="3 8" id="KW-0436">Ligase</keyword>
<accession>A0ABQ6GYC3</accession>
<evidence type="ECO:0000256" key="7">
    <source>
        <dbReference type="ARBA" id="ARBA00048539"/>
    </source>
</evidence>
<comment type="subcellular location">
    <subcellularLocation>
        <location evidence="1 8">Cytoplasm</location>
    </subcellularLocation>
</comment>
<evidence type="ECO:0000256" key="6">
    <source>
        <dbReference type="ARBA" id="ARBA00022840"/>
    </source>
</evidence>
<dbReference type="PANTHER" id="PTHR43033">
    <property type="entry name" value="TRNA(ILE)-LYSIDINE SYNTHASE-RELATED"/>
    <property type="match status" value="1"/>
</dbReference>
<dbReference type="PANTHER" id="PTHR43033:SF1">
    <property type="entry name" value="TRNA(ILE)-LYSIDINE SYNTHASE-RELATED"/>
    <property type="match status" value="1"/>
</dbReference>
<dbReference type="HAMAP" id="MF_01161">
    <property type="entry name" value="tRNA_Ile_lys_synt"/>
    <property type="match status" value="1"/>
</dbReference>
<sequence length="456" mass="52012">MHIIEQSLLDNLHCYADKTIYVAYSGGVDSQALLFGLSRLKQQQLITNQIIACHIHHGLSKNADSWQQFCQQQAVQLGVEFITARVDIDIESKSSLEALAREARYQSIQSLTPASSIILTGHHLDDQTETFLLALKRGAGVAGLSAMKSSTMLFERQVVRPLLDVSRKTIELYASSYELEFIDDESNIDENFDRNFIRHSVIPVISERWPSFTKTVARTAHNCQQTQILLDDLASKDLETIESTDESLSVEPLLSLSKERFNNLVIYFLKRRFGTTPSSSQLEQIKQQMLSPLDRMPEIVLGDVVVRRFKQTLYFTKHFQDISDWRWSSHRDDAFADTHLITLPDNLGEVGIGLSVTPQNNAALHQVRPPNSNQQVSIRFSHNNPKCHPENRAHRTSLKKVLKELNIAPWQRKRVPFVYYDEALVAVLGHFVCKEFKPDENSTKLTINYSFSQDSR</sequence>
<evidence type="ECO:0000256" key="3">
    <source>
        <dbReference type="ARBA" id="ARBA00022598"/>
    </source>
</evidence>
<organism evidence="10 11">
    <name type="scientific">Thalassotalea eurytherma</name>
    <dbReference type="NCBI Taxonomy" id="1144278"/>
    <lineage>
        <taxon>Bacteria</taxon>
        <taxon>Pseudomonadati</taxon>
        <taxon>Pseudomonadota</taxon>
        <taxon>Gammaproteobacteria</taxon>
        <taxon>Alteromonadales</taxon>
        <taxon>Colwelliaceae</taxon>
        <taxon>Thalassotalea</taxon>
    </lineage>
</organism>
<comment type="similarity">
    <text evidence="8">Belongs to the tRNA(Ile)-lysidine synthase family.</text>
</comment>
<dbReference type="NCBIfam" id="TIGR02432">
    <property type="entry name" value="lysidine_TilS_N"/>
    <property type="match status" value="1"/>
</dbReference>
<dbReference type="EC" id="6.3.4.19" evidence="8"/>
<evidence type="ECO:0000256" key="2">
    <source>
        <dbReference type="ARBA" id="ARBA00022490"/>
    </source>
</evidence>
<evidence type="ECO:0000259" key="9">
    <source>
        <dbReference type="SMART" id="SM00977"/>
    </source>
</evidence>
<keyword evidence="11" id="KW-1185">Reference proteome</keyword>
<feature type="domain" description="Lysidine-tRNA(Ile) synthetase C-terminal" evidence="9">
    <location>
        <begin position="376"/>
        <end position="449"/>
    </location>
</feature>
<dbReference type="SUPFAM" id="SSF52402">
    <property type="entry name" value="Adenine nucleotide alpha hydrolases-like"/>
    <property type="match status" value="1"/>
</dbReference>
<keyword evidence="4 8" id="KW-0819">tRNA processing</keyword>
<evidence type="ECO:0000313" key="11">
    <source>
        <dbReference type="Proteomes" id="UP001157133"/>
    </source>
</evidence>
<comment type="caution">
    <text evidence="10">The sequence shown here is derived from an EMBL/GenBank/DDBJ whole genome shotgun (WGS) entry which is preliminary data.</text>
</comment>
<comment type="function">
    <text evidence="8">Ligates lysine onto the cytidine present at position 34 of the AUA codon-specific tRNA(Ile) that contains the anticodon CAU, in an ATP-dependent manner. Cytidine is converted to lysidine, thus changing the amino acid specificity of the tRNA from methionine to isoleucine.</text>
</comment>